<dbReference type="InterPro" id="IPR001349">
    <property type="entry name" value="Cyt_c_oxidase_su6a"/>
</dbReference>
<dbReference type="PANTHER" id="PTHR11504:SF0">
    <property type="entry name" value="CYTOCHROME C OXIDASE SUBUNIT"/>
    <property type="match status" value="1"/>
</dbReference>
<reference evidence="15 16" key="1">
    <citation type="submission" date="2020-08" db="EMBL/GenBank/DDBJ databases">
        <title>Aphidius gifuensis genome sequencing and assembly.</title>
        <authorList>
            <person name="Du Z."/>
        </authorList>
    </citation>
    <scope>NUCLEOTIDE SEQUENCE [LARGE SCALE GENOMIC DNA]</scope>
    <source>
        <strain evidence="15">YNYX2018</strain>
        <tissue evidence="15">Adults</tissue>
    </source>
</reference>
<dbReference type="GO" id="GO:0030234">
    <property type="term" value="F:enzyme regulator activity"/>
    <property type="evidence" value="ECO:0007669"/>
    <property type="project" value="TreeGrafter"/>
</dbReference>
<feature type="region of interest" description="Disordered" evidence="13">
    <location>
        <begin position="100"/>
        <end position="121"/>
    </location>
</feature>
<protein>
    <recommendedName>
        <fullName evidence="12">Cytochrome c oxidase subunit</fullName>
    </recommendedName>
    <alternativeName>
        <fullName evidence="12">Cytochrome c oxidase polypeptide VIa</fullName>
    </alternativeName>
</protein>
<evidence type="ECO:0000256" key="6">
    <source>
        <dbReference type="ARBA" id="ARBA00022946"/>
    </source>
</evidence>
<dbReference type="PROSITE" id="PS01329">
    <property type="entry name" value="COX6A"/>
    <property type="match status" value="1"/>
</dbReference>
<evidence type="ECO:0000256" key="3">
    <source>
        <dbReference type="ARBA" id="ARBA00005553"/>
    </source>
</evidence>
<evidence type="ECO:0000256" key="10">
    <source>
        <dbReference type="ARBA" id="ARBA00023136"/>
    </source>
</evidence>
<evidence type="ECO:0000256" key="8">
    <source>
        <dbReference type="ARBA" id="ARBA00023002"/>
    </source>
</evidence>
<evidence type="ECO:0000256" key="12">
    <source>
        <dbReference type="RuleBase" id="RU004397"/>
    </source>
</evidence>
<dbReference type="AlphaFoldDB" id="A0A835CW52"/>
<evidence type="ECO:0000256" key="4">
    <source>
        <dbReference type="ARBA" id="ARBA00022692"/>
    </source>
</evidence>
<evidence type="ECO:0000313" key="16">
    <source>
        <dbReference type="Proteomes" id="UP000639338"/>
    </source>
</evidence>
<evidence type="ECO:0000313" key="15">
    <source>
        <dbReference type="EMBL" id="KAF7996018.1"/>
    </source>
</evidence>
<evidence type="ECO:0000256" key="7">
    <source>
        <dbReference type="ARBA" id="ARBA00022989"/>
    </source>
</evidence>
<dbReference type="GO" id="GO:0005743">
    <property type="term" value="C:mitochondrial inner membrane"/>
    <property type="evidence" value="ECO:0007669"/>
    <property type="project" value="UniProtKB-SubCell"/>
</dbReference>
<keyword evidence="10 12" id="KW-0472">Membrane</keyword>
<keyword evidence="7 14" id="KW-1133">Transmembrane helix</keyword>
<keyword evidence="5 12" id="KW-0999">Mitochondrion inner membrane</keyword>
<organism evidence="15 16">
    <name type="scientific">Aphidius gifuensis</name>
    <name type="common">Parasitoid wasp</name>
    <dbReference type="NCBI Taxonomy" id="684658"/>
    <lineage>
        <taxon>Eukaryota</taxon>
        <taxon>Metazoa</taxon>
        <taxon>Ecdysozoa</taxon>
        <taxon>Arthropoda</taxon>
        <taxon>Hexapoda</taxon>
        <taxon>Insecta</taxon>
        <taxon>Pterygota</taxon>
        <taxon>Neoptera</taxon>
        <taxon>Endopterygota</taxon>
        <taxon>Hymenoptera</taxon>
        <taxon>Apocrita</taxon>
        <taxon>Ichneumonoidea</taxon>
        <taxon>Braconidae</taxon>
        <taxon>Aphidiinae</taxon>
        <taxon>Aphidius</taxon>
    </lineage>
</organism>
<dbReference type="InterPro" id="IPR036418">
    <property type="entry name" value="Cyt_c_oxidase_su6a_sf"/>
</dbReference>
<evidence type="ECO:0000256" key="14">
    <source>
        <dbReference type="SAM" id="Phobius"/>
    </source>
</evidence>
<dbReference type="Pfam" id="PF02046">
    <property type="entry name" value="COX6A"/>
    <property type="match status" value="1"/>
</dbReference>
<dbReference type="Gene3D" id="4.10.95.10">
    <property type="entry name" value="Cytochrome c oxidase, subunit VIa"/>
    <property type="match status" value="1"/>
</dbReference>
<dbReference type="GO" id="GO:0006123">
    <property type="term" value="P:mitochondrial electron transport, cytochrome c to oxygen"/>
    <property type="evidence" value="ECO:0007669"/>
    <property type="project" value="TreeGrafter"/>
</dbReference>
<dbReference type="Proteomes" id="UP000639338">
    <property type="component" value="Unassembled WGS sequence"/>
</dbReference>
<evidence type="ECO:0000256" key="5">
    <source>
        <dbReference type="ARBA" id="ARBA00022792"/>
    </source>
</evidence>
<evidence type="ECO:0000256" key="1">
    <source>
        <dbReference type="ARBA" id="ARBA00004434"/>
    </source>
</evidence>
<keyword evidence="9 12" id="KW-0496">Mitochondrion</keyword>
<comment type="similarity">
    <text evidence="3 11">Belongs to the cytochrome c oxidase subunit 6A family.</text>
</comment>
<keyword evidence="6" id="KW-0809">Transit peptide</keyword>
<evidence type="ECO:0000256" key="9">
    <source>
        <dbReference type="ARBA" id="ARBA00023128"/>
    </source>
</evidence>
<keyword evidence="4 14" id="KW-0812">Transmembrane</keyword>
<accession>A0A835CW52</accession>
<proteinExistence type="inferred from homology"/>
<feature type="transmembrane region" description="Helical" evidence="14">
    <location>
        <begin position="46"/>
        <end position="64"/>
    </location>
</feature>
<evidence type="ECO:0000256" key="2">
    <source>
        <dbReference type="ARBA" id="ARBA00004673"/>
    </source>
</evidence>
<gene>
    <name evidence="15" type="ORF">HCN44_009056</name>
</gene>
<dbReference type="EMBL" id="JACMRX010000002">
    <property type="protein sequence ID" value="KAF7996018.1"/>
    <property type="molecule type" value="Genomic_DNA"/>
</dbReference>
<evidence type="ECO:0000256" key="11">
    <source>
        <dbReference type="RuleBase" id="RU004396"/>
    </source>
</evidence>
<dbReference type="SUPFAM" id="SSF81411">
    <property type="entry name" value="Mitochondrial cytochrome c oxidase subunit VIa"/>
    <property type="match status" value="1"/>
</dbReference>
<dbReference type="UniPathway" id="UPA00705"/>
<comment type="caution">
    <text evidence="15">The sequence shown here is derived from an EMBL/GenBank/DDBJ whole genome shotgun (WGS) entry which is preliminary data.</text>
</comment>
<dbReference type="InterPro" id="IPR018507">
    <property type="entry name" value="Cyt_c_oxidase_su6a_CS"/>
</dbReference>
<name>A0A835CW52_APHGI</name>
<sequence length="121" mass="14096">MNFAGRLLIKKRPNVRYHSGDPDMKTLFTAEGHGSSEKAVKLWQNMLFFVALPATGLALVNAYLKTKEEERTIKRPEFKPYDHMRIRTKRFPWGDGNHTLFHNPHRNALPDGYEAPEEEHH</sequence>
<keyword evidence="16" id="KW-1185">Reference proteome</keyword>
<comment type="pathway">
    <text evidence="2">Energy metabolism; oxidative phosphorylation.</text>
</comment>
<dbReference type="PANTHER" id="PTHR11504">
    <property type="entry name" value="CYTOCHROME C OXIDASE POLYPEPTIDE VIA"/>
    <property type="match status" value="1"/>
</dbReference>
<keyword evidence="8" id="KW-0560">Oxidoreductase</keyword>
<dbReference type="OrthoDB" id="5947505at2759"/>
<dbReference type="GO" id="GO:0016491">
    <property type="term" value="F:oxidoreductase activity"/>
    <property type="evidence" value="ECO:0007669"/>
    <property type="project" value="UniProtKB-KW"/>
</dbReference>
<dbReference type="FunFam" id="4.10.95.10:FF:000001">
    <property type="entry name" value="Cytochrome c oxidase subunit 6A, mitochondrial"/>
    <property type="match status" value="1"/>
</dbReference>
<comment type="subcellular location">
    <subcellularLocation>
        <location evidence="1">Mitochondrion inner membrane</location>
        <topology evidence="1">Single-pass membrane protein</topology>
    </subcellularLocation>
</comment>
<evidence type="ECO:0000256" key="13">
    <source>
        <dbReference type="SAM" id="MobiDB-lite"/>
    </source>
</evidence>